<evidence type="ECO:0000256" key="4">
    <source>
        <dbReference type="RuleBase" id="RU361117"/>
    </source>
</evidence>
<dbReference type="NCBIfam" id="TIGR01484">
    <property type="entry name" value="HAD-SF-IIB"/>
    <property type="match status" value="1"/>
</dbReference>
<comment type="similarity">
    <text evidence="2 4">Belongs to the trehalose phosphatase family.</text>
</comment>
<evidence type="ECO:0000256" key="3">
    <source>
        <dbReference type="ARBA" id="ARBA00022801"/>
    </source>
</evidence>
<keyword evidence="4" id="KW-0460">Magnesium</keyword>
<dbReference type="Pfam" id="PF02358">
    <property type="entry name" value="Trehalose_PPase"/>
    <property type="match status" value="1"/>
</dbReference>
<evidence type="ECO:0000256" key="1">
    <source>
        <dbReference type="ARBA" id="ARBA00005199"/>
    </source>
</evidence>
<keyword evidence="6" id="KW-1185">Reference proteome</keyword>
<comment type="function">
    <text evidence="4">Removes the phosphate from trehalose 6-phosphate to produce free trehalose.</text>
</comment>
<dbReference type="NCBIfam" id="TIGR00685">
    <property type="entry name" value="T6PP"/>
    <property type="match status" value="1"/>
</dbReference>
<dbReference type="GO" id="GO:0005992">
    <property type="term" value="P:trehalose biosynthetic process"/>
    <property type="evidence" value="ECO:0007669"/>
    <property type="project" value="UniProtKB-UniPathway"/>
</dbReference>
<dbReference type="PANTHER" id="PTHR43768">
    <property type="entry name" value="TREHALOSE 6-PHOSPHATE PHOSPHATASE"/>
    <property type="match status" value="1"/>
</dbReference>
<organism evidence="5 6">
    <name type="scientific">Pontibacter diazotrophicus</name>
    <dbReference type="NCBI Taxonomy" id="1400979"/>
    <lineage>
        <taxon>Bacteria</taxon>
        <taxon>Pseudomonadati</taxon>
        <taxon>Bacteroidota</taxon>
        <taxon>Cytophagia</taxon>
        <taxon>Cytophagales</taxon>
        <taxon>Hymenobacteraceae</taxon>
        <taxon>Pontibacter</taxon>
    </lineage>
</organism>
<dbReference type="Gene3D" id="3.30.70.1020">
    <property type="entry name" value="Trehalose-6-phosphate phosphatase related protein, domain 2"/>
    <property type="match status" value="1"/>
</dbReference>
<evidence type="ECO:0000313" key="5">
    <source>
        <dbReference type="EMBL" id="RDV13951.1"/>
    </source>
</evidence>
<dbReference type="RefSeq" id="WP_115566730.1">
    <property type="nucleotide sequence ID" value="NZ_QRGR01000019.1"/>
</dbReference>
<dbReference type="GO" id="GO:0046872">
    <property type="term" value="F:metal ion binding"/>
    <property type="evidence" value="ECO:0007669"/>
    <property type="project" value="UniProtKB-KW"/>
</dbReference>
<dbReference type="AlphaFoldDB" id="A0A3D8L956"/>
<comment type="caution">
    <text evidence="5">The sequence shown here is derived from an EMBL/GenBank/DDBJ whole genome shotgun (WGS) entry which is preliminary data.</text>
</comment>
<dbReference type="EMBL" id="QRGR01000019">
    <property type="protein sequence ID" value="RDV13951.1"/>
    <property type="molecule type" value="Genomic_DNA"/>
</dbReference>
<comment type="pathway">
    <text evidence="1 4">Glycan biosynthesis; trehalose biosynthesis.</text>
</comment>
<comment type="catalytic activity">
    <reaction evidence="4">
        <text>alpha,alpha-trehalose 6-phosphate + H2O = alpha,alpha-trehalose + phosphate</text>
        <dbReference type="Rhea" id="RHEA:23420"/>
        <dbReference type="ChEBI" id="CHEBI:15377"/>
        <dbReference type="ChEBI" id="CHEBI:16551"/>
        <dbReference type="ChEBI" id="CHEBI:43474"/>
        <dbReference type="ChEBI" id="CHEBI:58429"/>
        <dbReference type="EC" id="3.1.3.12"/>
    </reaction>
</comment>
<dbReference type="InterPro" id="IPR023214">
    <property type="entry name" value="HAD_sf"/>
</dbReference>
<gene>
    <name evidence="5" type="primary">otsB</name>
    <name evidence="5" type="ORF">DXT99_16745</name>
</gene>
<protein>
    <recommendedName>
        <fullName evidence="4">Trehalose 6-phosphate phosphatase</fullName>
        <ecNumber evidence="4">3.1.3.12</ecNumber>
    </recommendedName>
</protein>
<accession>A0A3D8L956</accession>
<dbReference type="InterPro" id="IPR006379">
    <property type="entry name" value="HAD-SF_hydro_IIB"/>
</dbReference>
<keyword evidence="4" id="KW-0479">Metal-binding</keyword>
<sequence>MKNQSTKTIQKHEATDLPSALIDIPQLINGKKPAVFLDYDGCLSPIVKDPDKAVMTQEMRDTLQRLASVCSVAVVSGRDRANVEKLVQLDNLYYAGSHGFDISGPNNMHTEPGGASEAVPALDKAQKTLDERLKDVEGVLVERKRYAIAVHYRNVPDDQVSKVLQVTEGVIAEHPELKKGPGKKIMELKPNLDWHKGKAVRWLMNELDLNKPDIVPLYIGDDITDEDAFAELQGEGIGIMVGEHDDKTAAEYRLEDVTDVLAFLEALTQTIKSQQDV</sequence>
<dbReference type="EC" id="3.1.3.12" evidence="4"/>
<name>A0A3D8L956_9BACT</name>
<dbReference type="Gene3D" id="3.40.50.1000">
    <property type="entry name" value="HAD superfamily/HAD-like"/>
    <property type="match status" value="1"/>
</dbReference>
<dbReference type="OrthoDB" id="9797743at2"/>
<dbReference type="UniPathway" id="UPA00299"/>
<dbReference type="GO" id="GO:0004805">
    <property type="term" value="F:trehalose-phosphatase activity"/>
    <property type="evidence" value="ECO:0007669"/>
    <property type="project" value="UniProtKB-EC"/>
</dbReference>
<comment type="cofactor">
    <cofactor evidence="4">
        <name>Mg(2+)</name>
        <dbReference type="ChEBI" id="CHEBI:18420"/>
    </cofactor>
</comment>
<evidence type="ECO:0000256" key="2">
    <source>
        <dbReference type="ARBA" id="ARBA00008770"/>
    </source>
</evidence>
<dbReference type="SUPFAM" id="SSF56784">
    <property type="entry name" value="HAD-like"/>
    <property type="match status" value="1"/>
</dbReference>
<dbReference type="InterPro" id="IPR003337">
    <property type="entry name" value="Trehalose_PPase"/>
</dbReference>
<dbReference type="InterPro" id="IPR044651">
    <property type="entry name" value="OTSB-like"/>
</dbReference>
<dbReference type="CDD" id="cd01627">
    <property type="entry name" value="HAD_TPP"/>
    <property type="match status" value="1"/>
</dbReference>
<dbReference type="PANTHER" id="PTHR43768:SF3">
    <property type="entry name" value="TREHALOSE 6-PHOSPHATE PHOSPHATASE"/>
    <property type="match status" value="1"/>
</dbReference>
<proteinExistence type="inferred from homology"/>
<keyword evidence="3 4" id="KW-0378">Hydrolase</keyword>
<evidence type="ECO:0000313" key="6">
    <source>
        <dbReference type="Proteomes" id="UP000256708"/>
    </source>
</evidence>
<reference evidence="6" key="1">
    <citation type="submission" date="2018-08" db="EMBL/GenBank/DDBJ databases">
        <authorList>
            <person name="Liu Z.-W."/>
            <person name="Du Z.-J."/>
        </authorList>
    </citation>
    <scope>NUCLEOTIDE SEQUENCE [LARGE SCALE GENOMIC DNA]</scope>
    <source>
        <strain evidence="6">H4X</strain>
    </source>
</reference>
<dbReference type="Proteomes" id="UP000256708">
    <property type="component" value="Unassembled WGS sequence"/>
</dbReference>
<dbReference type="InterPro" id="IPR036412">
    <property type="entry name" value="HAD-like_sf"/>
</dbReference>